<sequence length="244" mass="26263">MTDLDAVEDSRNVLVTTESTNQDHCSDLLETGDPNTRAELTVSLPEAQAEQTGFGSTVNAQPARKGLISVGHVLRSAAEGDPDFGAAVVMDAVEEPDDLQGIGTAVSRYCQRWDEEDYDIVVCFDSLTELLDHASPEVVFQFCHVLTSRLDSVDALAHFHLDPDAHSDETVATFQSIFDGTVGQTTEADAIEAFAEATDDDIAALTESWSAEANYSIVGDDDYARPDEVSEASDDDIADSLPVE</sequence>
<accession>A0A1G9SIN7</accession>
<gene>
    <name evidence="2" type="ORF">SAMN05192554_101213</name>
</gene>
<reference evidence="2 3" key="1">
    <citation type="submission" date="2016-10" db="EMBL/GenBank/DDBJ databases">
        <authorList>
            <person name="de Groot N.N."/>
        </authorList>
    </citation>
    <scope>NUCLEOTIDE SEQUENCE [LARGE SCALE GENOMIC DNA]</scope>
    <source>
        <strain evidence="3">EB21,IBRC-M 10013,KCTC 4048</strain>
    </source>
</reference>
<evidence type="ECO:0000313" key="2">
    <source>
        <dbReference type="EMBL" id="SDM35356.1"/>
    </source>
</evidence>
<feature type="region of interest" description="Disordered" evidence="1">
    <location>
        <begin position="220"/>
        <end position="244"/>
    </location>
</feature>
<dbReference type="InterPro" id="IPR055927">
    <property type="entry name" value="DUF7504"/>
</dbReference>
<dbReference type="AlphaFoldDB" id="A0A1G9SIN7"/>
<name>A0A1G9SIN7_9EURY</name>
<dbReference type="EMBL" id="FNIA01000001">
    <property type="protein sequence ID" value="SDM35356.1"/>
    <property type="molecule type" value="Genomic_DNA"/>
</dbReference>
<feature type="compositionally biased region" description="Acidic residues" evidence="1">
    <location>
        <begin position="229"/>
        <end position="238"/>
    </location>
</feature>
<dbReference type="STRING" id="996166.SAMN05192554_101213"/>
<evidence type="ECO:0000256" key="1">
    <source>
        <dbReference type="SAM" id="MobiDB-lite"/>
    </source>
</evidence>
<dbReference type="RefSeq" id="WP_089731172.1">
    <property type="nucleotide sequence ID" value="NZ_FNIA01000001.1"/>
</dbReference>
<protein>
    <recommendedName>
        <fullName evidence="4">RecA-superfamily ATPase, KaiC/GvpD/RAD55 family</fullName>
    </recommendedName>
</protein>
<dbReference type="Pfam" id="PF24336">
    <property type="entry name" value="DUF7504"/>
    <property type="match status" value="1"/>
</dbReference>
<dbReference type="OrthoDB" id="109251at2157"/>
<evidence type="ECO:0000313" key="3">
    <source>
        <dbReference type="Proteomes" id="UP000199370"/>
    </source>
</evidence>
<dbReference type="Proteomes" id="UP000199370">
    <property type="component" value="Unassembled WGS sequence"/>
</dbReference>
<organism evidence="2 3">
    <name type="scientific">Haloarchaeobius iranensis</name>
    <dbReference type="NCBI Taxonomy" id="996166"/>
    <lineage>
        <taxon>Archaea</taxon>
        <taxon>Methanobacteriati</taxon>
        <taxon>Methanobacteriota</taxon>
        <taxon>Stenosarchaea group</taxon>
        <taxon>Halobacteria</taxon>
        <taxon>Halobacteriales</taxon>
        <taxon>Halorubellaceae</taxon>
        <taxon>Haloarchaeobius</taxon>
    </lineage>
</organism>
<evidence type="ECO:0008006" key="4">
    <source>
        <dbReference type="Google" id="ProtNLM"/>
    </source>
</evidence>
<keyword evidence="3" id="KW-1185">Reference proteome</keyword>
<proteinExistence type="predicted"/>